<evidence type="ECO:0000259" key="1">
    <source>
        <dbReference type="PROSITE" id="PS51186"/>
    </source>
</evidence>
<dbReference type="RefSeq" id="WP_062953097.1">
    <property type="nucleotide sequence ID" value="NZ_JALLPZ010000001.1"/>
</dbReference>
<dbReference type="EMBL" id="OBMM01000001">
    <property type="protein sequence ID" value="SOB89682.1"/>
    <property type="molecule type" value="Genomic_DNA"/>
</dbReference>
<dbReference type="SUPFAM" id="SSF55729">
    <property type="entry name" value="Acyl-CoA N-acyltransferases (Nat)"/>
    <property type="match status" value="1"/>
</dbReference>
<dbReference type="EMBL" id="JPWJ01000007">
    <property type="protein sequence ID" value="RCK49773.1"/>
    <property type="molecule type" value="Genomic_DNA"/>
</dbReference>
<dbReference type="Pfam" id="PF13302">
    <property type="entry name" value="Acetyltransf_3"/>
    <property type="match status" value="1"/>
</dbReference>
<proteinExistence type="predicted"/>
<dbReference type="Gene3D" id="3.40.630.30">
    <property type="match status" value="1"/>
</dbReference>
<feature type="domain" description="N-acetyltransferase" evidence="1">
    <location>
        <begin position="9"/>
        <end position="167"/>
    </location>
</feature>
<reference evidence="2 5" key="1">
    <citation type="submission" date="2014-07" db="EMBL/GenBank/DDBJ databases">
        <title>Draft genome sequence of Thalassospira xiamenensis IB13.</title>
        <authorList>
            <person name="Lai Q."/>
            <person name="Shao Z."/>
        </authorList>
    </citation>
    <scope>NUCLEOTIDE SEQUENCE [LARGE SCALE GENOMIC DNA]</scope>
    <source>
        <strain evidence="2 5">IB13</strain>
    </source>
</reference>
<dbReference type="InterPro" id="IPR016181">
    <property type="entry name" value="Acyl_CoA_acyltransferase"/>
</dbReference>
<dbReference type="PROSITE" id="PS51186">
    <property type="entry name" value="GNAT"/>
    <property type="match status" value="1"/>
</dbReference>
<reference evidence="3 4" key="2">
    <citation type="submission" date="2017-08" db="EMBL/GenBank/DDBJ databases">
        <authorList>
            <person name="de Groot N.N."/>
        </authorList>
    </citation>
    <scope>NUCLEOTIDE SEQUENCE [LARGE SCALE GENOMIC DNA]</scope>
    <source>
        <strain evidence="3 4">USBA 78</strain>
    </source>
</reference>
<evidence type="ECO:0000313" key="2">
    <source>
        <dbReference type="EMBL" id="RCK49773.1"/>
    </source>
</evidence>
<dbReference type="Proteomes" id="UP000252266">
    <property type="component" value="Unassembled WGS sequence"/>
</dbReference>
<gene>
    <name evidence="3" type="ORF">SAMN05428964_10197</name>
    <name evidence="2" type="ORF">TH44_14360</name>
</gene>
<protein>
    <submittedName>
        <fullName evidence="2">Alanine acetyltransferase</fullName>
    </submittedName>
    <submittedName>
        <fullName evidence="3">Protein N-acetyltransferase, RimJ/RimL family</fullName>
    </submittedName>
</protein>
<evidence type="ECO:0000313" key="4">
    <source>
        <dbReference type="Proteomes" id="UP000219068"/>
    </source>
</evidence>
<sequence>MTILETKRTLVRHATHDDAPFILQLLNEPGWIRFIGDRNIRDLDAARDYIDERLLSSYLKHGFGSYIVIEKATHMAIGLCGFVKRDTLDAPDIGYAITESRQGMGYAFEVSNALIDYGYDTLGFERIFGYTLPDNTVSLKLLTKLGLTYERDQDVNNSGEICKLFVKVA</sequence>
<dbReference type="AlphaFoldDB" id="A0A154KMU0"/>
<dbReference type="PANTHER" id="PTHR43792">
    <property type="entry name" value="GNAT FAMILY, PUTATIVE (AFU_ORTHOLOGUE AFUA_3G00765)-RELATED-RELATED"/>
    <property type="match status" value="1"/>
</dbReference>
<keyword evidence="2" id="KW-0808">Transferase</keyword>
<dbReference type="PANTHER" id="PTHR43792:SF1">
    <property type="entry name" value="N-ACETYLTRANSFERASE DOMAIN-CONTAINING PROTEIN"/>
    <property type="match status" value="1"/>
</dbReference>
<evidence type="ECO:0000313" key="3">
    <source>
        <dbReference type="EMBL" id="SOB89682.1"/>
    </source>
</evidence>
<dbReference type="InterPro" id="IPR000182">
    <property type="entry name" value="GNAT_dom"/>
</dbReference>
<evidence type="ECO:0000313" key="5">
    <source>
        <dbReference type="Proteomes" id="UP000252266"/>
    </source>
</evidence>
<accession>A0A154KMU0</accession>
<dbReference type="GO" id="GO:0016747">
    <property type="term" value="F:acyltransferase activity, transferring groups other than amino-acyl groups"/>
    <property type="evidence" value="ECO:0007669"/>
    <property type="project" value="InterPro"/>
</dbReference>
<name>A0A154KMU0_9PROT</name>
<organism evidence="2 5">
    <name type="scientific">Thalassospira xiamenensis</name>
    <dbReference type="NCBI Taxonomy" id="220697"/>
    <lineage>
        <taxon>Bacteria</taxon>
        <taxon>Pseudomonadati</taxon>
        <taxon>Pseudomonadota</taxon>
        <taxon>Alphaproteobacteria</taxon>
        <taxon>Rhodospirillales</taxon>
        <taxon>Thalassospiraceae</taxon>
        <taxon>Thalassospira</taxon>
    </lineage>
</organism>
<dbReference type="Proteomes" id="UP000219068">
    <property type="component" value="Unassembled WGS sequence"/>
</dbReference>
<dbReference type="InterPro" id="IPR051531">
    <property type="entry name" value="N-acetyltransferase"/>
</dbReference>